<evidence type="ECO:0000256" key="4">
    <source>
        <dbReference type="ARBA" id="ARBA00047720"/>
    </source>
</evidence>
<dbReference type="Gene3D" id="3.20.20.140">
    <property type="entry name" value="Metal-dependent hydrolases"/>
    <property type="match status" value="1"/>
</dbReference>
<evidence type="ECO:0000256" key="1">
    <source>
        <dbReference type="ARBA" id="ARBA00006773"/>
    </source>
</evidence>
<feature type="domain" description="Adenine deaminase C-terminal" evidence="6">
    <location>
        <begin position="421"/>
        <end position="572"/>
    </location>
</feature>
<dbReference type="PANTHER" id="PTHR11113">
    <property type="entry name" value="N-ACETYLGLUCOSAMINE-6-PHOSPHATE DEACETYLASE"/>
    <property type="match status" value="1"/>
</dbReference>
<dbReference type="InterPro" id="IPR011059">
    <property type="entry name" value="Metal-dep_hydrolase_composite"/>
</dbReference>
<dbReference type="Pfam" id="PF13382">
    <property type="entry name" value="Adenine_deam_C"/>
    <property type="match status" value="1"/>
</dbReference>
<dbReference type="EMBL" id="CP015438">
    <property type="protein sequence ID" value="ANB60196.1"/>
    <property type="molecule type" value="Genomic_DNA"/>
</dbReference>
<evidence type="ECO:0000256" key="3">
    <source>
        <dbReference type="ARBA" id="ARBA00022801"/>
    </source>
</evidence>
<protein>
    <recommendedName>
        <fullName evidence="2">adenine deaminase</fullName>
        <ecNumber evidence="2">3.5.4.2</ecNumber>
    </recommendedName>
</protein>
<feature type="domain" description="Amidohydrolase-related" evidence="5">
    <location>
        <begin position="80"/>
        <end position="364"/>
    </location>
</feature>
<dbReference type="PANTHER" id="PTHR11113:SF6">
    <property type="entry name" value="ADENINE DEAMINASE YERA-RELATED"/>
    <property type="match status" value="1"/>
</dbReference>
<dbReference type="EC" id="3.5.4.2" evidence="2"/>
<comment type="similarity">
    <text evidence="1">Belongs to the metallo-dependent hydrolases superfamily. Adenine deaminase family.</text>
</comment>
<dbReference type="SUPFAM" id="SSF51556">
    <property type="entry name" value="Metallo-dependent hydrolases"/>
    <property type="match status" value="1"/>
</dbReference>
<proteinExistence type="inferred from homology"/>
<dbReference type="PATRIC" id="fig|294699.3.peg.704"/>
<organism evidence="7 8">
    <name type="scientific">Anoxybacteroides amylolyticum</name>
    <dbReference type="NCBI Taxonomy" id="294699"/>
    <lineage>
        <taxon>Bacteria</taxon>
        <taxon>Bacillati</taxon>
        <taxon>Bacillota</taxon>
        <taxon>Bacilli</taxon>
        <taxon>Bacillales</taxon>
        <taxon>Anoxybacillaceae</taxon>
        <taxon>Anoxybacteroides</taxon>
    </lineage>
</organism>
<sequence>MDMAEQRYRWSSEQLREQLAIIDGKRSPTKLLTNATYLHTYLHRWKKGNIWIDQDRIVYVGERLPSNLEQCEVIDCSGYYLVPGYIEPHAHPFQLYNPQTFAEYAAKWGTTTIINDNLMLILQLSKKKAFSFLRAAESFPVTMYWWCRFDGQTELANEEEKFSYAVIKEWLRQKTVVQGGELTGWPRLLAGDDAMLYWIQEAKQMKKQIEGHFPGASEKTLTKMMLIGADCDHEAMTGKEVYERLLHGYTVSLRYSSIRPDLPVLLEEMKALGMEQYDRLIFTTDGSPPSFYEHGVIDQMIRLAIEKGVPIIDAYQMATVNVARHYQMEHLHGSITTGRIAHINFLQAPDDPTPVSVLAKGQWVKRDGYSPKGSSLDWGVYGLAPLHLTWQLSLDDLQFSMPLGMYMENSVIMRPYSISIDTSHDELSTTHDESFFMLVDRNGKWRVNTVVKGFATHVKGLASSYSNTGDILVIGKSKRDMLLAFQRMNEIGGGIVLAENGEVIHEIPLLLGGVMSTKRVEELMMEEKQLKTILAQRGYRFVDPVYSLLFFQSTHLPYIRITPKGIYDVMNKTILFPSIMR</sequence>
<dbReference type="InterPro" id="IPR032466">
    <property type="entry name" value="Metal_Hydrolase"/>
</dbReference>
<dbReference type="AlphaFoldDB" id="A0A160F1X4"/>
<evidence type="ECO:0000259" key="5">
    <source>
        <dbReference type="Pfam" id="PF01979"/>
    </source>
</evidence>
<dbReference type="Proteomes" id="UP000076865">
    <property type="component" value="Chromosome"/>
</dbReference>
<dbReference type="InterPro" id="IPR026912">
    <property type="entry name" value="Adenine_deam_C"/>
</dbReference>
<evidence type="ECO:0000313" key="8">
    <source>
        <dbReference type="Proteomes" id="UP000076865"/>
    </source>
</evidence>
<evidence type="ECO:0000313" key="7">
    <source>
        <dbReference type="EMBL" id="ANB60196.1"/>
    </source>
</evidence>
<evidence type="ECO:0000259" key="6">
    <source>
        <dbReference type="Pfam" id="PF13382"/>
    </source>
</evidence>
<reference evidence="7 8" key="1">
    <citation type="journal article" date="2006" name="Syst. Appl. Microbiol.">
        <title>Anoxybacillus amylolyticus sp. nov., a thermophilic amylase producing bacterium isolated from Mount Rittmann (Antarctica).</title>
        <authorList>
            <person name="Poli A."/>
            <person name="Esposito E."/>
            <person name="Lama L."/>
            <person name="Orlando P."/>
            <person name="Nicolaus G."/>
            <person name="de Appolonia F."/>
            <person name="Gambacorta A."/>
            <person name="Nicolaus B."/>
        </authorList>
    </citation>
    <scope>NUCLEOTIDE SEQUENCE [LARGE SCALE GENOMIC DNA]</scope>
    <source>
        <strain evidence="7 8">DSM 15939</strain>
    </source>
</reference>
<keyword evidence="3 7" id="KW-0378">Hydrolase</keyword>
<dbReference type="KEGG" id="aamy:GFC30_708"/>
<gene>
    <name evidence="7" type="ORF">GFC30_708</name>
</gene>
<dbReference type="SUPFAM" id="SSF51338">
    <property type="entry name" value="Composite domain of metallo-dependent hydrolases"/>
    <property type="match status" value="1"/>
</dbReference>
<dbReference type="Gene3D" id="2.30.40.10">
    <property type="entry name" value="Urease, subunit C, domain 1"/>
    <property type="match status" value="1"/>
</dbReference>
<dbReference type="InterPro" id="IPR006680">
    <property type="entry name" value="Amidohydro-rel"/>
</dbReference>
<dbReference type="Pfam" id="PF01979">
    <property type="entry name" value="Amidohydro_1"/>
    <property type="match status" value="1"/>
</dbReference>
<keyword evidence="8" id="KW-1185">Reference proteome</keyword>
<evidence type="ECO:0000256" key="2">
    <source>
        <dbReference type="ARBA" id="ARBA00012782"/>
    </source>
</evidence>
<accession>A0A160F1X4</accession>
<name>A0A160F1X4_9BACL</name>
<dbReference type="GO" id="GO:0000034">
    <property type="term" value="F:adenine deaminase activity"/>
    <property type="evidence" value="ECO:0007669"/>
    <property type="project" value="UniProtKB-EC"/>
</dbReference>
<comment type="catalytic activity">
    <reaction evidence="4">
        <text>adenine + H2O + H(+) = hypoxanthine + NH4(+)</text>
        <dbReference type="Rhea" id="RHEA:23688"/>
        <dbReference type="ChEBI" id="CHEBI:15377"/>
        <dbReference type="ChEBI" id="CHEBI:15378"/>
        <dbReference type="ChEBI" id="CHEBI:16708"/>
        <dbReference type="ChEBI" id="CHEBI:17368"/>
        <dbReference type="ChEBI" id="CHEBI:28938"/>
        <dbReference type="EC" id="3.5.4.2"/>
    </reaction>
</comment>